<evidence type="ECO:0000313" key="3">
    <source>
        <dbReference type="Proteomes" id="UP000050509"/>
    </source>
</evidence>
<feature type="transmembrane region" description="Helical" evidence="1">
    <location>
        <begin position="177"/>
        <end position="197"/>
    </location>
</feature>
<keyword evidence="3" id="KW-1185">Reference proteome</keyword>
<proteinExistence type="predicted"/>
<dbReference type="PANTHER" id="PTHR23526:SF2">
    <property type="entry name" value="MAJOR FACILITATOR SUPERFAMILY (MFS) PROFILE DOMAIN-CONTAINING PROTEIN"/>
    <property type="match status" value="1"/>
</dbReference>
<dbReference type="InterPro" id="IPR052528">
    <property type="entry name" value="Sugar_transport-like"/>
</dbReference>
<organism evidence="2 3">
    <name type="scientific">Kouleothrix aurantiaca</name>
    <dbReference type="NCBI Taxonomy" id="186479"/>
    <lineage>
        <taxon>Bacteria</taxon>
        <taxon>Bacillati</taxon>
        <taxon>Chloroflexota</taxon>
        <taxon>Chloroflexia</taxon>
        <taxon>Chloroflexales</taxon>
        <taxon>Roseiflexineae</taxon>
        <taxon>Roseiflexaceae</taxon>
        <taxon>Kouleothrix</taxon>
    </lineage>
</organism>
<feature type="transmembrane region" description="Helical" evidence="1">
    <location>
        <begin position="89"/>
        <end position="109"/>
    </location>
</feature>
<dbReference type="AlphaFoldDB" id="A0A0P9D3A9"/>
<accession>A0A0P9D3A9</accession>
<evidence type="ECO:0000313" key="2">
    <source>
        <dbReference type="EMBL" id="KPV52496.1"/>
    </source>
</evidence>
<dbReference type="EMBL" id="LJCR01000526">
    <property type="protein sequence ID" value="KPV52496.1"/>
    <property type="molecule type" value="Genomic_DNA"/>
</dbReference>
<protein>
    <submittedName>
        <fullName evidence="2">MFS transporter</fullName>
    </submittedName>
</protein>
<feature type="transmembrane region" description="Helical" evidence="1">
    <location>
        <begin position="49"/>
        <end position="68"/>
    </location>
</feature>
<dbReference type="SUPFAM" id="SSF103473">
    <property type="entry name" value="MFS general substrate transporter"/>
    <property type="match status" value="1"/>
</dbReference>
<reference evidence="2 3" key="1">
    <citation type="submission" date="2015-09" db="EMBL/GenBank/DDBJ databases">
        <title>Draft genome sequence of Kouleothrix aurantiaca JCM 19913.</title>
        <authorList>
            <person name="Hemp J."/>
        </authorList>
    </citation>
    <scope>NUCLEOTIDE SEQUENCE [LARGE SCALE GENOMIC DNA]</scope>
    <source>
        <strain evidence="2 3">COM-B</strain>
    </source>
</reference>
<feature type="transmembrane region" description="Helical" evidence="1">
    <location>
        <begin position="115"/>
        <end position="141"/>
    </location>
</feature>
<comment type="caution">
    <text evidence="2">The sequence shown here is derived from an EMBL/GenBank/DDBJ whole genome shotgun (WGS) entry which is preliminary data.</text>
</comment>
<dbReference type="InterPro" id="IPR036259">
    <property type="entry name" value="MFS_trans_sf"/>
</dbReference>
<dbReference type="Proteomes" id="UP000050509">
    <property type="component" value="Unassembled WGS sequence"/>
</dbReference>
<dbReference type="Gene3D" id="1.20.1250.20">
    <property type="entry name" value="MFS general substrate transporter like domains"/>
    <property type="match status" value="1"/>
</dbReference>
<name>A0A0P9D3A9_9CHLR</name>
<keyword evidence="1" id="KW-0812">Transmembrane</keyword>
<gene>
    <name evidence="2" type="ORF">SE17_15160</name>
</gene>
<sequence length="220" mass="23758">MRNFRTLLRPTNLEQRNIRNVLIDGIGVGIVSGVATFLSVFLVRLGASSFLVGLLTAMPALTGIILALPVGQLLERQRNVVPWYSRARVWVLGSYAITGMMPFLFPLELVPVPIIAIWAIATVPQTIVNVAFTIVMGAVAGPDRRYYLMSRRWSILGLTTAGTVALAGWALDQVAFPLNYQLVFIGSFAGGLLSFIFSSRIDIPDNDPAEAAEAASAGHS</sequence>
<evidence type="ECO:0000256" key="1">
    <source>
        <dbReference type="SAM" id="Phobius"/>
    </source>
</evidence>
<feature type="non-terminal residue" evidence="2">
    <location>
        <position position="220"/>
    </location>
</feature>
<keyword evidence="1" id="KW-1133">Transmembrane helix</keyword>
<feature type="transmembrane region" description="Helical" evidence="1">
    <location>
        <begin position="153"/>
        <end position="171"/>
    </location>
</feature>
<feature type="transmembrane region" description="Helical" evidence="1">
    <location>
        <begin position="21"/>
        <end position="43"/>
    </location>
</feature>
<keyword evidence="1" id="KW-0472">Membrane</keyword>
<dbReference type="PANTHER" id="PTHR23526">
    <property type="entry name" value="INTEGRAL MEMBRANE TRANSPORT PROTEIN-RELATED"/>
    <property type="match status" value="1"/>
</dbReference>